<reference evidence="1 2" key="1">
    <citation type="submission" date="2021-03" db="EMBL/GenBank/DDBJ databases">
        <title>Actinomadura violae sp. nov., isolated from lichen in Thailand.</title>
        <authorList>
            <person name="Kanchanasin P."/>
            <person name="Saeng-In P."/>
            <person name="Phongsopitanun W."/>
            <person name="Yuki M."/>
            <person name="Kudo T."/>
            <person name="Ohkuma M."/>
            <person name="Tanasupawat S."/>
        </authorList>
    </citation>
    <scope>NUCLEOTIDE SEQUENCE [LARGE SCALE GENOMIC DNA]</scope>
    <source>
        <strain evidence="1 2">LCR2-06</strain>
    </source>
</reference>
<evidence type="ECO:0008006" key="3">
    <source>
        <dbReference type="Google" id="ProtNLM"/>
    </source>
</evidence>
<comment type="caution">
    <text evidence="1">The sequence shown here is derived from an EMBL/GenBank/DDBJ whole genome shotgun (WGS) entry which is preliminary data.</text>
</comment>
<name>A0ABS3RQE9_9ACTN</name>
<proteinExistence type="predicted"/>
<evidence type="ECO:0000313" key="1">
    <source>
        <dbReference type="EMBL" id="MBO2458528.1"/>
    </source>
</evidence>
<dbReference type="RefSeq" id="WP_208240676.1">
    <property type="nucleotide sequence ID" value="NZ_JAGEPF010000008.1"/>
</dbReference>
<dbReference type="Proteomes" id="UP000680206">
    <property type="component" value="Unassembled WGS sequence"/>
</dbReference>
<accession>A0ABS3RQE9</accession>
<dbReference type="EMBL" id="JAGEPF010000008">
    <property type="protein sequence ID" value="MBO2458528.1"/>
    <property type="molecule type" value="Genomic_DNA"/>
</dbReference>
<keyword evidence="2" id="KW-1185">Reference proteome</keyword>
<gene>
    <name evidence="1" type="ORF">J4709_13205</name>
</gene>
<sequence>MTTLDEPAPFPHHDASTVRKAAEITNHHKALGALDMVRDMIGHPNNIQRAVTEWEKAIRSMSESFEGVSRAHSQVHARWTGGAANGFNYYALDVKTTITGNVTALQGVLDATSQMYSAVIEAYKEGITFISKCAQSLLDFGGGLFSDWKAVLAVAAAGPTDGASLALVLSHFTSLLSEFADNITNLVNAAIDESKNYTNALSAALKNINSVRPLPLPTDGVLDLHAWTPL</sequence>
<organism evidence="1 2">
    <name type="scientific">Actinomadura violacea</name>
    <dbReference type="NCBI Taxonomy" id="2819934"/>
    <lineage>
        <taxon>Bacteria</taxon>
        <taxon>Bacillati</taxon>
        <taxon>Actinomycetota</taxon>
        <taxon>Actinomycetes</taxon>
        <taxon>Streptosporangiales</taxon>
        <taxon>Thermomonosporaceae</taxon>
        <taxon>Actinomadura</taxon>
    </lineage>
</organism>
<protein>
    <recommendedName>
        <fullName evidence="3">WXG100 family type VII secretion target</fullName>
    </recommendedName>
</protein>
<evidence type="ECO:0000313" key="2">
    <source>
        <dbReference type="Proteomes" id="UP000680206"/>
    </source>
</evidence>